<evidence type="ECO:0000256" key="1">
    <source>
        <dbReference type="SAM" id="Phobius"/>
    </source>
</evidence>
<sequence>MTPFNPDDWMDVLALAIMAGFSFAGVVVPVLLNNHRRNAKTLGDIKEQVSNSHETNLRDDIDELAKAVRDGFKETREDISGLRRDLRTEREERIEGDRLRIIRGG</sequence>
<dbReference type="Proteomes" id="UP000250053">
    <property type="component" value="Segment"/>
</dbReference>
<dbReference type="GeneID" id="64871921"/>
<evidence type="ECO:0000313" key="3">
    <source>
        <dbReference type="Proteomes" id="UP000250053"/>
    </source>
</evidence>
<organism evidence="2 3">
    <name type="scientific">Mycobacterium phage PP</name>
    <dbReference type="NCBI Taxonomy" id="2077134"/>
    <lineage>
        <taxon>Viruses</taxon>
        <taxon>Duplodnaviria</taxon>
        <taxon>Heunggongvirae</taxon>
        <taxon>Uroviricota</taxon>
        <taxon>Caudoviricetes</taxon>
        <taxon>Sagamiharavirus</taxon>
        <taxon>Sagamiharavirus PP</taxon>
    </lineage>
</organism>
<keyword evidence="1" id="KW-0472">Membrane</keyword>
<feature type="transmembrane region" description="Helical" evidence="1">
    <location>
        <begin position="12"/>
        <end position="32"/>
    </location>
</feature>
<keyword evidence="1" id="KW-1133">Transmembrane helix</keyword>
<evidence type="ECO:0000313" key="2">
    <source>
        <dbReference type="EMBL" id="BBC53833.1"/>
    </source>
</evidence>
<keyword evidence="1" id="KW-0812">Transmembrane</keyword>
<name>A0A2Z5XVF5_9CAUD</name>
<dbReference type="RefSeq" id="YP_010062260.1">
    <property type="nucleotide sequence ID" value="NC_054792.1"/>
</dbReference>
<proteinExistence type="predicted"/>
<accession>A0A2Z5XVF5</accession>
<dbReference type="InterPro" id="IPR022704">
    <property type="entry name" value="DUF2746"/>
</dbReference>
<dbReference type="KEGG" id="vg:64871921"/>
<protein>
    <submittedName>
        <fullName evidence="2">Putative minor tail protein</fullName>
    </submittedName>
</protein>
<keyword evidence="3" id="KW-1185">Reference proteome</keyword>
<dbReference type="EMBL" id="AP018486">
    <property type="protein sequence ID" value="BBC53833.1"/>
    <property type="molecule type" value="Genomic_DNA"/>
</dbReference>
<dbReference type="Pfam" id="PF10874">
    <property type="entry name" value="DUF2746"/>
    <property type="match status" value="1"/>
</dbReference>
<reference evidence="2 3" key="1">
    <citation type="submission" date="2018-01" db="EMBL/GenBank/DDBJ databases">
        <title>Genome sequence of Mycobacterium phage PP.</title>
        <authorList>
            <person name="Uchiyama J."/>
            <person name="Matsuzaki S."/>
        </authorList>
    </citation>
    <scope>NUCLEOTIDE SEQUENCE [LARGE SCALE GENOMIC DNA]</scope>
</reference>